<dbReference type="InterPro" id="IPR020560">
    <property type="entry name" value="PRibGlycinamide_synth_C-dom"/>
</dbReference>
<evidence type="ECO:0000256" key="8">
    <source>
        <dbReference type="ARBA" id="ARBA00022755"/>
    </source>
</evidence>
<evidence type="ECO:0000256" key="13">
    <source>
        <dbReference type="ARBA" id="ARBA00042864"/>
    </source>
</evidence>
<gene>
    <name evidence="14" type="primary">purD</name>
    <name evidence="17" type="ORF">HNQ94_003638</name>
</gene>
<dbReference type="GO" id="GO:0046872">
    <property type="term" value="F:metal ion binding"/>
    <property type="evidence" value="ECO:0007669"/>
    <property type="project" value="UniProtKB-KW"/>
</dbReference>
<dbReference type="AlphaFoldDB" id="A0A841QA99"/>
<evidence type="ECO:0000256" key="11">
    <source>
        <dbReference type="ARBA" id="ARBA00038345"/>
    </source>
</evidence>
<dbReference type="PROSITE" id="PS50975">
    <property type="entry name" value="ATP_GRASP"/>
    <property type="match status" value="1"/>
</dbReference>
<dbReference type="Pfam" id="PF01071">
    <property type="entry name" value="GARS_A"/>
    <property type="match status" value="1"/>
</dbReference>
<keyword evidence="18" id="KW-1185">Reference proteome</keyword>
<dbReference type="PANTHER" id="PTHR43472">
    <property type="entry name" value="PHOSPHORIBOSYLAMINE--GLYCINE LIGASE"/>
    <property type="match status" value="1"/>
</dbReference>
<keyword evidence="5 14" id="KW-0436">Ligase</keyword>
<comment type="cofactor">
    <cofactor evidence="2">
        <name>Mg(2+)</name>
        <dbReference type="ChEBI" id="CHEBI:18420"/>
    </cofactor>
</comment>
<dbReference type="FunFam" id="3.30.1490.20:FF:000006">
    <property type="entry name" value="phosphoribosylamine--glycine ligase, chloroplastic-like"/>
    <property type="match status" value="1"/>
</dbReference>
<organism evidence="17 18">
    <name type="scientific">Salirhabdus euzebyi</name>
    <dbReference type="NCBI Taxonomy" id="394506"/>
    <lineage>
        <taxon>Bacteria</taxon>
        <taxon>Bacillati</taxon>
        <taxon>Bacillota</taxon>
        <taxon>Bacilli</taxon>
        <taxon>Bacillales</taxon>
        <taxon>Bacillaceae</taxon>
        <taxon>Salirhabdus</taxon>
    </lineage>
</organism>
<dbReference type="InterPro" id="IPR011761">
    <property type="entry name" value="ATP-grasp"/>
</dbReference>
<evidence type="ECO:0000256" key="5">
    <source>
        <dbReference type="ARBA" id="ARBA00022598"/>
    </source>
</evidence>
<dbReference type="Gene3D" id="3.40.50.20">
    <property type="match status" value="1"/>
</dbReference>
<comment type="pathway">
    <text evidence="3 14">Purine metabolism; IMP biosynthesis via de novo pathway; N(1)-(5-phospho-D-ribosyl)glycinamide from 5-phospho-alpha-D-ribose 1-diphosphate: step 2/2.</text>
</comment>
<comment type="catalytic activity">
    <reaction evidence="14">
        <text>5-phospho-beta-D-ribosylamine + glycine + ATP = N(1)-(5-phospho-beta-D-ribosyl)glycinamide + ADP + phosphate + H(+)</text>
        <dbReference type="Rhea" id="RHEA:17453"/>
        <dbReference type="ChEBI" id="CHEBI:15378"/>
        <dbReference type="ChEBI" id="CHEBI:30616"/>
        <dbReference type="ChEBI" id="CHEBI:43474"/>
        <dbReference type="ChEBI" id="CHEBI:57305"/>
        <dbReference type="ChEBI" id="CHEBI:58681"/>
        <dbReference type="ChEBI" id="CHEBI:143788"/>
        <dbReference type="ChEBI" id="CHEBI:456216"/>
        <dbReference type="EC" id="6.3.4.13"/>
    </reaction>
</comment>
<evidence type="ECO:0000256" key="7">
    <source>
        <dbReference type="ARBA" id="ARBA00022741"/>
    </source>
</evidence>
<evidence type="ECO:0000256" key="4">
    <source>
        <dbReference type="ARBA" id="ARBA00013255"/>
    </source>
</evidence>
<dbReference type="Proteomes" id="UP000581688">
    <property type="component" value="Unassembled WGS sequence"/>
</dbReference>
<evidence type="ECO:0000313" key="18">
    <source>
        <dbReference type="Proteomes" id="UP000581688"/>
    </source>
</evidence>
<dbReference type="Gene3D" id="3.30.1490.20">
    <property type="entry name" value="ATP-grasp fold, A domain"/>
    <property type="match status" value="1"/>
</dbReference>
<keyword evidence="9 15" id="KW-0067">ATP-binding</keyword>
<dbReference type="InterPro" id="IPR013815">
    <property type="entry name" value="ATP_grasp_subdomain_1"/>
</dbReference>
<dbReference type="FunFam" id="3.40.50.20:FF:000006">
    <property type="entry name" value="Phosphoribosylamine--glycine ligase, chloroplastic"/>
    <property type="match status" value="1"/>
</dbReference>
<dbReference type="Gene3D" id="3.90.600.10">
    <property type="entry name" value="Phosphoribosylglycinamide synthetase, C-terminal domain"/>
    <property type="match status" value="1"/>
</dbReference>
<dbReference type="SUPFAM" id="SSF56059">
    <property type="entry name" value="Glutathione synthetase ATP-binding domain-like"/>
    <property type="match status" value="1"/>
</dbReference>
<evidence type="ECO:0000256" key="2">
    <source>
        <dbReference type="ARBA" id="ARBA00001946"/>
    </source>
</evidence>
<evidence type="ECO:0000256" key="6">
    <source>
        <dbReference type="ARBA" id="ARBA00022723"/>
    </source>
</evidence>
<evidence type="ECO:0000256" key="1">
    <source>
        <dbReference type="ARBA" id="ARBA00001936"/>
    </source>
</evidence>
<dbReference type="Gene3D" id="3.30.470.20">
    <property type="entry name" value="ATP-grasp fold, B domain"/>
    <property type="match status" value="1"/>
</dbReference>
<keyword evidence="7 15" id="KW-0547">Nucleotide-binding</keyword>
<accession>A0A841QA99</accession>
<dbReference type="Pfam" id="PF02844">
    <property type="entry name" value="GARS_N"/>
    <property type="match status" value="1"/>
</dbReference>
<dbReference type="SUPFAM" id="SSF51246">
    <property type="entry name" value="Rudiment single hybrid motif"/>
    <property type="match status" value="1"/>
</dbReference>
<dbReference type="UniPathway" id="UPA00074">
    <property type="reaction ID" value="UER00125"/>
</dbReference>
<dbReference type="PROSITE" id="PS00184">
    <property type="entry name" value="GARS"/>
    <property type="match status" value="1"/>
</dbReference>
<sequence>MKVLVIGRGGREHTIAWKFVQSKLVEEVFVAPGNDGMTDVANLVPIDEMDQDNLISFAKEENIDLVFVGPEAPLLAGLVDRFQAEGFLVFGPTKAAAQIEGSKSFAKALMSKYKIPTGYSKTFSEYNDAKAYVLQEGAPIVIKADGLAAGKGVTVAMTMEEALAALDEMMVQHKFGDASQQVVVEEYLAGEEFSLMAFVNGDKVYPMVISQDHKRAYDQDKGPNTGGMGAYSPVPQISSTIVQETIDYIMKPIASALVEERTPFVGVLYGGIIATESGPKVIEFNARFGDPETQVVLPRLESDLTEVILHILKDEPVHLTWNEQAVVGIVLAAEGYPENYVKNKRIIGLNNLTQDTMNFHAGTKRTEEGFVTNGGRVLLLARMENTLEDAQRKVYEEIKKLQSEHVFFRTDIAEKALVKQKK</sequence>
<dbReference type="InterPro" id="IPR037123">
    <property type="entry name" value="PRibGlycinamide_synth_C_sf"/>
</dbReference>
<dbReference type="InterPro" id="IPR011054">
    <property type="entry name" value="Rudment_hybrid_motif"/>
</dbReference>
<dbReference type="InterPro" id="IPR020559">
    <property type="entry name" value="PRibGlycinamide_synth_CS"/>
</dbReference>
<dbReference type="EC" id="6.3.4.13" evidence="4 14"/>
<dbReference type="GO" id="GO:0005524">
    <property type="term" value="F:ATP binding"/>
    <property type="evidence" value="ECO:0007669"/>
    <property type="project" value="UniProtKB-UniRule"/>
</dbReference>
<evidence type="ECO:0000256" key="9">
    <source>
        <dbReference type="ARBA" id="ARBA00022840"/>
    </source>
</evidence>
<dbReference type="PANTHER" id="PTHR43472:SF1">
    <property type="entry name" value="PHOSPHORIBOSYLAMINE--GLYCINE LIGASE, CHLOROPLASTIC"/>
    <property type="match status" value="1"/>
</dbReference>
<evidence type="ECO:0000256" key="10">
    <source>
        <dbReference type="ARBA" id="ARBA00023211"/>
    </source>
</evidence>
<reference evidence="17 18" key="1">
    <citation type="submission" date="2020-08" db="EMBL/GenBank/DDBJ databases">
        <title>Genomic Encyclopedia of Type Strains, Phase IV (KMG-IV): sequencing the most valuable type-strain genomes for metagenomic binning, comparative biology and taxonomic classification.</title>
        <authorList>
            <person name="Goeker M."/>
        </authorList>
    </citation>
    <scope>NUCLEOTIDE SEQUENCE [LARGE SCALE GENOMIC DNA]</scope>
    <source>
        <strain evidence="17 18">DSM 19612</strain>
    </source>
</reference>
<dbReference type="GO" id="GO:0004637">
    <property type="term" value="F:phosphoribosylamine-glycine ligase activity"/>
    <property type="evidence" value="ECO:0007669"/>
    <property type="project" value="UniProtKB-UniRule"/>
</dbReference>
<dbReference type="GO" id="GO:0009113">
    <property type="term" value="P:purine nucleobase biosynthetic process"/>
    <property type="evidence" value="ECO:0007669"/>
    <property type="project" value="InterPro"/>
</dbReference>
<protein>
    <recommendedName>
        <fullName evidence="4 14">Phosphoribosylamine--glycine ligase</fullName>
        <ecNumber evidence="4 14">6.3.4.13</ecNumber>
    </recommendedName>
    <alternativeName>
        <fullName evidence="14">GARS</fullName>
    </alternativeName>
    <alternativeName>
        <fullName evidence="12 14">Glycinamide ribonucleotide synthetase</fullName>
    </alternativeName>
    <alternativeName>
        <fullName evidence="13 14">Phosphoribosylglycinamide synthetase</fullName>
    </alternativeName>
</protein>
<evidence type="ECO:0000256" key="3">
    <source>
        <dbReference type="ARBA" id="ARBA00005174"/>
    </source>
</evidence>
<comment type="cofactor">
    <cofactor evidence="1">
        <name>Mn(2+)</name>
        <dbReference type="ChEBI" id="CHEBI:29035"/>
    </cofactor>
</comment>
<dbReference type="EMBL" id="JACHGH010000016">
    <property type="protein sequence ID" value="MBB6455142.1"/>
    <property type="molecule type" value="Genomic_DNA"/>
</dbReference>
<dbReference type="InterPro" id="IPR020561">
    <property type="entry name" value="PRibGlycinamid_synth_ATP-grasp"/>
</dbReference>
<dbReference type="InterPro" id="IPR000115">
    <property type="entry name" value="PRibGlycinamide_synth"/>
</dbReference>
<evidence type="ECO:0000256" key="14">
    <source>
        <dbReference type="HAMAP-Rule" id="MF_00138"/>
    </source>
</evidence>
<dbReference type="Pfam" id="PF02843">
    <property type="entry name" value="GARS_C"/>
    <property type="match status" value="1"/>
</dbReference>
<comment type="caution">
    <text evidence="17">The sequence shown here is derived from an EMBL/GenBank/DDBJ whole genome shotgun (WGS) entry which is preliminary data.</text>
</comment>
<dbReference type="RefSeq" id="WP_174497676.1">
    <property type="nucleotide sequence ID" value="NZ_CADDWK010000017.1"/>
</dbReference>
<dbReference type="SUPFAM" id="SSF52440">
    <property type="entry name" value="PreATP-grasp domain"/>
    <property type="match status" value="1"/>
</dbReference>
<comment type="similarity">
    <text evidence="11 14">Belongs to the GARS family.</text>
</comment>
<name>A0A841QA99_9BACI</name>
<evidence type="ECO:0000259" key="16">
    <source>
        <dbReference type="PROSITE" id="PS50975"/>
    </source>
</evidence>
<keyword evidence="8 14" id="KW-0658">Purine biosynthesis</keyword>
<dbReference type="InterPro" id="IPR020562">
    <property type="entry name" value="PRibGlycinamide_synth_N"/>
</dbReference>
<dbReference type="SMART" id="SM01209">
    <property type="entry name" value="GARS_A"/>
    <property type="match status" value="1"/>
</dbReference>
<dbReference type="NCBIfam" id="TIGR00877">
    <property type="entry name" value="purD"/>
    <property type="match status" value="1"/>
</dbReference>
<proteinExistence type="inferred from homology"/>
<keyword evidence="6" id="KW-0479">Metal-binding</keyword>
<dbReference type="HAMAP" id="MF_00138">
    <property type="entry name" value="GARS"/>
    <property type="match status" value="1"/>
</dbReference>
<evidence type="ECO:0000256" key="15">
    <source>
        <dbReference type="PROSITE-ProRule" id="PRU00409"/>
    </source>
</evidence>
<feature type="domain" description="ATP-grasp" evidence="16">
    <location>
        <begin position="107"/>
        <end position="313"/>
    </location>
</feature>
<dbReference type="SMART" id="SM01210">
    <property type="entry name" value="GARS_C"/>
    <property type="match status" value="1"/>
</dbReference>
<keyword evidence="10" id="KW-0464">Manganese</keyword>
<dbReference type="GO" id="GO:0006189">
    <property type="term" value="P:'de novo' IMP biosynthetic process"/>
    <property type="evidence" value="ECO:0007669"/>
    <property type="project" value="UniProtKB-UniRule"/>
</dbReference>
<evidence type="ECO:0000313" key="17">
    <source>
        <dbReference type="EMBL" id="MBB6455142.1"/>
    </source>
</evidence>
<evidence type="ECO:0000256" key="12">
    <source>
        <dbReference type="ARBA" id="ARBA00042242"/>
    </source>
</evidence>
<dbReference type="InterPro" id="IPR016185">
    <property type="entry name" value="PreATP-grasp_dom_sf"/>
</dbReference>